<dbReference type="EC" id="2.3.1.-" evidence="2"/>
<evidence type="ECO:0000259" key="1">
    <source>
        <dbReference type="PROSITE" id="PS51186"/>
    </source>
</evidence>
<accession>A0ABT6JEL2</accession>
<dbReference type="Proteomes" id="UP001156831">
    <property type="component" value="Unassembled WGS sequence"/>
</dbReference>
<dbReference type="EMBL" id="JARXRN010000015">
    <property type="protein sequence ID" value="MDH5829119.1"/>
    <property type="molecule type" value="Genomic_DNA"/>
</dbReference>
<proteinExistence type="predicted"/>
<sequence length="233" mass="25486">MPVEPLRRVHAGAADGIMERPVQRPTMPDPRPASADACRIEIATGPEATAHLARIAALRMAVFREWPYLYAGDEAYEREYLAAYAASPRSVFVLALAGDEVVGVATGVPLADEAPAFRAPFEQHGPDPAQVFYFGESVLLPEWRGQGVGHAFFDGREAHARALGGFAWTAFAAVERSPDDPRRPARPRSHDAFWRGRGYAPRPGLALELEWSEPGRGPCAHTLQVWLRALEPA</sequence>
<reference evidence="2 3" key="1">
    <citation type="submission" date="2023-04" db="EMBL/GenBank/DDBJ databases">
        <title>Luteimonas sp. M1R5S18.</title>
        <authorList>
            <person name="Sun J.-Q."/>
        </authorList>
    </citation>
    <scope>NUCLEOTIDE SEQUENCE [LARGE SCALE GENOMIC DNA]</scope>
    <source>
        <strain evidence="2 3">M1R5S18</strain>
    </source>
</reference>
<dbReference type="InterPro" id="IPR016181">
    <property type="entry name" value="Acyl_CoA_acyltransferase"/>
</dbReference>
<dbReference type="CDD" id="cd04301">
    <property type="entry name" value="NAT_SF"/>
    <property type="match status" value="1"/>
</dbReference>
<comment type="caution">
    <text evidence="2">The sequence shown here is derived from an EMBL/GenBank/DDBJ whole genome shotgun (WGS) entry which is preliminary data.</text>
</comment>
<keyword evidence="2" id="KW-0012">Acyltransferase</keyword>
<protein>
    <submittedName>
        <fullName evidence="2">GNAT family N-acetyltransferase</fullName>
        <ecNumber evidence="2">2.3.1.-</ecNumber>
    </submittedName>
</protein>
<dbReference type="InterPro" id="IPR000182">
    <property type="entry name" value="GNAT_dom"/>
</dbReference>
<evidence type="ECO:0000313" key="3">
    <source>
        <dbReference type="Proteomes" id="UP001156831"/>
    </source>
</evidence>
<gene>
    <name evidence="2" type="ORF">QFW80_01085</name>
</gene>
<dbReference type="PROSITE" id="PS51186">
    <property type="entry name" value="GNAT"/>
    <property type="match status" value="1"/>
</dbReference>
<dbReference type="SUPFAM" id="SSF55729">
    <property type="entry name" value="Acyl-CoA N-acyltransferases (Nat)"/>
    <property type="match status" value="1"/>
</dbReference>
<dbReference type="Pfam" id="PF00583">
    <property type="entry name" value="Acetyltransf_1"/>
    <property type="match status" value="1"/>
</dbReference>
<keyword evidence="3" id="KW-1185">Reference proteome</keyword>
<dbReference type="GO" id="GO:0016746">
    <property type="term" value="F:acyltransferase activity"/>
    <property type="evidence" value="ECO:0007669"/>
    <property type="project" value="UniProtKB-KW"/>
</dbReference>
<organism evidence="2 3">
    <name type="scientific">Luteimonas rhizosphaericola</name>
    <dbReference type="NCBI Taxonomy" id="3042024"/>
    <lineage>
        <taxon>Bacteria</taxon>
        <taxon>Pseudomonadati</taxon>
        <taxon>Pseudomonadota</taxon>
        <taxon>Gammaproteobacteria</taxon>
        <taxon>Lysobacterales</taxon>
        <taxon>Lysobacteraceae</taxon>
        <taxon>Luteimonas</taxon>
    </lineage>
</organism>
<feature type="domain" description="N-acetyltransferase" evidence="1">
    <location>
        <begin position="40"/>
        <end position="216"/>
    </location>
</feature>
<keyword evidence="2" id="KW-0808">Transferase</keyword>
<name>A0ABT6JEL2_9GAMM</name>
<evidence type="ECO:0000313" key="2">
    <source>
        <dbReference type="EMBL" id="MDH5829119.1"/>
    </source>
</evidence>
<dbReference type="Gene3D" id="3.40.630.30">
    <property type="match status" value="1"/>
</dbReference>